<comment type="caution">
    <text evidence="2">The sequence shown here is derived from an EMBL/GenBank/DDBJ whole genome shotgun (WGS) entry which is preliminary data.</text>
</comment>
<dbReference type="OrthoDB" id="423498at2759"/>
<evidence type="ECO:0000313" key="2">
    <source>
        <dbReference type="EMBL" id="OAX76989.1"/>
    </source>
</evidence>
<evidence type="ECO:0000256" key="1">
    <source>
        <dbReference type="SAM" id="MobiDB-lite"/>
    </source>
</evidence>
<reference evidence="2 3" key="1">
    <citation type="submission" date="2015-07" db="EMBL/GenBank/DDBJ databases">
        <title>Emmonsia species relationships and genome sequence.</title>
        <authorList>
            <person name="Cuomo C.A."/>
            <person name="Schwartz I.S."/>
            <person name="Kenyon C."/>
            <person name="de Hoog G.S."/>
            <person name="Govender N.P."/>
            <person name="Botha A."/>
            <person name="Moreno L."/>
            <person name="de Vries M."/>
            <person name="Munoz J.F."/>
            <person name="Stielow J.B."/>
        </authorList>
    </citation>
    <scope>NUCLEOTIDE SEQUENCE [LARGE SCALE GENOMIC DNA]</scope>
    <source>
        <strain evidence="2 3">CBS 136260</strain>
    </source>
</reference>
<dbReference type="Gene3D" id="2.120.10.30">
    <property type="entry name" value="TolB, C-terminal domain"/>
    <property type="match status" value="1"/>
</dbReference>
<dbReference type="Proteomes" id="UP000091918">
    <property type="component" value="Unassembled WGS sequence"/>
</dbReference>
<sequence length="289" mass="30984">MRSAPSSRRVSLKRTYTDLGSVVLQNKLTEALAQPYSAGDILSQSGLSSYGLGGGTSSVHTHSSKWSPVSQAVFTTASESPWTILAANDLACLGFGVTEAEVKKLSILDLVQEERRQWLESKLRKPPPENTGNDDSLEKSKSSTVNTHSLGMGNGVTAQLLSKPPSHATNARRAKTEEGSDTSPRGAKSARNPKHSSKKSRGVLLCGDVVLRLAFTPVLGPDGKHLKDIMFTARNVTCTTWGGRNWDLVFATTAKDTNPESRGVDDGGHMFLYKPQDGSKGQAKIEFAG</sequence>
<dbReference type="STRING" id="1658172.A0A1B7NJE3"/>
<dbReference type="InterPro" id="IPR000014">
    <property type="entry name" value="PAS"/>
</dbReference>
<protein>
    <submittedName>
        <fullName evidence="2">Uncharacterized protein</fullName>
    </submittedName>
</protein>
<gene>
    <name evidence="2" type="ORF">ACJ72_08717</name>
</gene>
<keyword evidence="3" id="KW-1185">Reference proteome</keyword>
<organism evidence="2 3">
    <name type="scientific">Emergomyces africanus</name>
    <dbReference type="NCBI Taxonomy" id="1955775"/>
    <lineage>
        <taxon>Eukaryota</taxon>
        <taxon>Fungi</taxon>
        <taxon>Dikarya</taxon>
        <taxon>Ascomycota</taxon>
        <taxon>Pezizomycotina</taxon>
        <taxon>Eurotiomycetes</taxon>
        <taxon>Eurotiomycetidae</taxon>
        <taxon>Onygenales</taxon>
        <taxon>Ajellomycetaceae</taxon>
        <taxon>Emergomyces</taxon>
    </lineage>
</organism>
<dbReference type="CDD" id="cd00130">
    <property type="entry name" value="PAS"/>
    <property type="match status" value="1"/>
</dbReference>
<dbReference type="AlphaFoldDB" id="A0A1B7NJE3"/>
<feature type="region of interest" description="Disordered" evidence="1">
    <location>
        <begin position="119"/>
        <end position="199"/>
    </location>
</feature>
<accession>A0A1B7NJE3</accession>
<proteinExistence type="predicted"/>
<evidence type="ECO:0000313" key="3">
    <source>
        <dbReference type="Proteomes" id="UP000091918"/>
    </source>
</evidence>
<dbReference type="InterPro" id="IPR011042">
    <property type="entry name" value="6-blade_b-propeller_TolB-like"/>
</dbReference>
<name>A0A1B7NJE3_9EURO</name>
<dbReference type="EMBL" id="LGUA01003746">
    <property type="protein sequence ID" value="OAX76989.1"/>
    <property type="molecule type" value="Genomic_DNA"/>
</dbReference>